<sequence>MDAKRLNIKIKFMKYLLLLSYLLIITSCKNIGEPKNGTEKPIKEIPPKLKESTFPLATNVSFLSNLINANNKNYLAYELNIFNNFKTSIALKKVEIFDLSSTEVPIATFDSSYINKNLERPKLRGDNDLKIISANQFGVLNLNLKFKDVKNIPVKIFHRLHFNINKSDEESIAYTFESTILDIPNKIKLTLGLPFNKKGKWLYEAEGHKNSRFFLNGAVIYPQRFALDWIFVNDDGKFAKNNIKQNKNWYSYGLEIVSVADGVVVDIKDNIIENEPLSEEMAVRITSKTISGNYVIIDIGNDLYALYGHLIPNSLKVNIGDKIKKGQIIGLLGNSGNSDLPHLHFHIESKSNVAMGGEGMPYHLKEFIQLKNYSQEEVSALFYSNHVPLDSLCSVKKTNEFPVGFGLVEIK</sequence>
<dbReference type="PANTHER" id="PTHR21666">
    <property type="entry name" value="PEPTIDASE-RELATED"/>
    <property type="match status" value="1"/>
</dbReference>
<dbReference type="AlphaFoldDB" id="A0A1B8U4A9"/>
<dbReference type="KEGG" id="prn:BW723_14525"/>
<dbReference type="CDD" id="cd12797">
    <property type="entry name" value="M23_peptidase"/>
    <property type="match status" value="1"/>
</dbReference>
<dbReference type="OrthoDB" id="9809488at2"/>
<dbReference type="GO" id="GO:0004222">
    <property type="term" value="F:metalloendopeptidase activity"/>
    <property type="evidence" value="ECO:0007669"/>
    <property type="project" value="TreeGrafter"/>
</dbReference>
<evidence type="ECO:0000313" key="3">
    <source>
        <dbReference type="Proteomes" id="UP000092612"/>
    </source>
</evidence>
<dbReference type="PANTHER" id="PTHR21666:SF270">
    <property type="entry name" value="MUREIN HYDROLASE ACTIVATOR ENVC"/>
    <property type="match status" value="1"/>
</dbReference>
<protein>
    <recommendedName>
        <fullName evidence="1">M23ase beta-sheet core domain-containing protein</fullName>
    </recommendedName>
</protein>
<dbReference type="SUPFAM" id="SSF51261">
    <property type="entry name" value="Duplicated hybrid motif"/>
    <property type="match status" value="1"/>
</dbReference>
<reference evidence="3" key="1">
    <citation type="submission" date="2016-02" db="EMBL/GenBank/DDBJ databases">
        <title>Paenibacillus sp. LPB0068, isolated from Crassostrea gigas.</title>
        <authorList>
            <person name="Shin S.-K."/>
            <person name="Yi H."/>
        </authorList>
    </citation>
    <scope>NUCLEOTIDE SEQUENCE [LARGE SCALE GENOMIC DNA]</scope>
    <source>
        <strain evidence="3">KCTC 23969</strain>
    </source>
</reference>
<dbReference type="Gene3D" id="2.70.70.10">
    <property type="entry name" value="Glucose Permease (Domain IIA)"/>
    <property type="match status" value="1"/>
</dbReference>
<organism evidence="2 3">
    <name type="scientific">Polaribacter reichenbachii</name>
    <dbReference type="NCBI Taxonomy" id="996801"/>
    <lineage>
        <taxon>Bacteria</taxon>
        <taxon>Pseudomonadati</taxon>
        <taxon>Bacteroidota</taxon>
        <taxon>Flavobacteriia</taxon>
        <taxon>Flavobacteriales</taxon>
        <taxon>Flavobacteriaceae</taxon>
    </lineage>
</organism>
<proteinExistence type="predicted"/>
<dbReference type="PROSITE" id="PS51257">
    <property type="entry name" value="PROKAR_LIPOPROTEIN"/>
    <property type="match status" value="1"/>
</dbReference>
<comment type="caution">
    <text evidence="2">The sequence shown here is derived from an EMBL/GenBank/DDBJ whole genome shotgun (WGS) entry which is preliminary data.</text>
</comment>
<name>A0A1B8U4A9_9FLAO</name>
<dbReference type="InterPro" id="IPR050570">
    <property type="entry name" value="Cell_wall_metabolism_enzyme"/>
</dbReference>
<accession>A0A1B8U4A9</accession>
<dbReference type="STRING" id="996801.BW723_14525"/>
<dbReference type="Pfam" id="PF01551">
    <property type="entry name" value="Peptidase_M23"/>
    <property type="match status" value="1"/>
</dbReference>
<evidence type="ECO:0000313" key="2">
    <source>
        <dbReference type="EMBL" id="OBY66674.1"/>
    </source>
</evidence>
<dbReference type="InterPro" id="IPR011055">
    <property type="entry name" value="Dup_hybrid_motif"/>
</dbReference>
<dbReference type="InterPro" id="IPR016047">
    <property type="entry name" value="M23ase_b-sheet_dom"/>
</dbReference>
<dbReference type="EMBL" id="LSFL01000012">
    <property type="protein sequence ID" value="OBY66674.1"/>
    <property type="molecule type" value="Genomic_DNA"/>
</dbReference>
<evidence type="ECO:0000259" key="1">
    <source>
        <dbReference type="Pfam" id="PF01551"/>
    </source>
</evidence>
<gene>
    <name evidence="2" type="ORF">LPB301_05595</name>
</gene>
<keyword evidence="3" id="KW-1185">Reference proteome</keyword>
<feature type="domain" description="M23ase beta-sheet core" evidence="1">
    <location>
        <begin position="252"/>
        <end position="351"/>
    </location>
</feature>
<dbReference type="Proteomes" id="UP000092612">
    <property type="component" value="Unassembled WGS sequence"/>
</dbReference>